<dbReference type="RefSeq" id="WP_123806723.1">
    <property type="nucleotide sequence ID" value="NZ_CP033838.1"/>
</dbReference>
<organism evidence="1 2">
    <name type="scientific">Burkholderia dolosa</name>
    <dbReference type="NCBI Taxonomy" id="152500"/>
    <lineage>
        <taxon>Bacteria</taxon>
        <taxon>Pseudomonadati</taxon>
        <taxon>Pseudomonadota</taxon>
        <taxon>Betaproteobacteria</taxon>
        <taxon>Burkholderiales</taxon>
        <taxon>Burkholderiaceae</taxon>
        <taxon>Burkholderia</taxon>
        <taxon>Burkholderia cepacia complex</taxon>
    </lineage>
</organism>
<keyword evidence="2" id="KW-1185">Reference proteome</keyword>
<protein>
    <submittedName>
        <fullName evidence="1">Uncharacterized protein</fullName>
    </submittedName>
</protein>
<evidence type="ECO:0000313" key="2">
    <source>
        <dbReference type="Proteomes" id="UP000625568"/>
    </source>
</evidence>
<dbReference type="GeneID" id="93130311"/>
<dbReference type="EMBL" id="CP069483">
    <property type="protein sequence ID" value="QRO80361.1"/>
    <property type="molecule type" value="Genomic_DNA"/>
</dbReference>
<sequence length="120" mass="12675">MLEATLESPPGWLGARARFAASLCAHRLSSFHGDTQLVRKIVTATAAAVLAIAATAAYADDLARHPNIAAADSYAQNAIARMHEAQRANNYDMHGHAARAISLLEEARGEMRAAAADASH</sequence>
<name>A0A892IG95_9BURK</name>
<accession>A0A892IG95</accession>
<gene>
    <name evidence="1" type="ORF">I6K02_18695</name>
</gene>
<reference evidence="1 2" key="1">
    <citation type="submission" date="2021-02" db="EMBL/GenBank/DDBJ databases">
        <title>FDA dAtabase for Regulatory Grade micrObial Sequences (FDA-ARGOS): Supporting development and validation of Infectious Disease Dx tests.</title>
        <authorList>
            <person name="Minogue T."/>
            <person name="Wolcott M."/>
            <person name="Wasieloski L."/>
            <person name="Aguilar W."/>
            <person name="Moore D."/>
            <person name="Jaissle J."/>
            <person name="Tallon L."/>
            <person name="Sadzewicz L."/>
            <person name="Zhao X."/>
            <person name="Boylan J."/>
            <person name="Ott S."/>
            <person name="Bowen H."/>
            <person name="Vavikolanu K."/>
            <person name="Mehta A."/>
            <person name="Aluvathingal J."/>
            <person name="Nadendla S."/>
            <person name="Yan Y."/>
            <person name="Sichtig H."/>
        </authorList>
    </citation>
    <scope>NUCLEOTIDE SEQUENCE [LARGE SCALE GENOMIC DNA]</scope>
    <source>
        <strain evidence="1 2">FDAARGOS_1272</strain>
    </source>
</reference>
<evidence type="ECO:0000313" key="1">
    <source>
        <dbReference type="EMBL" id="QRO80361.1"/>
    </source>
</evidence>
<dbReference type="AlphaFoldDB" id="A0A892IG95"/>
<dbReference type="Proteomes" id="UP000625568">
    <property type="component" value="Chromosome 2"/>
</dbReference>
<proteinExistence type="predicted"/>